<reference evidence="1 2" key="1">
    <citation type="submission" date="2023-02" db="EMBL/GenBank/DDBJ databases">
        <authorList>
            <person name="Maleckis M."/>
        </authorList>
    </citation>
    <scope>NUCLEOTIDE SEQUENCE [LARGE SCALE GENOMIC DNA]</scope>
    <source>
        <strain evidence="1 2">P8-A2</strain>
    </source>
</reference>
<protein>
    <submittedName>
        <fullName evidence="1">Uncharacterized protein</fullName>
    </submittedName>
</protein>
<gene>
    <name evidence="1" type="ORF">PU648_06645</name>
</gene>
<organism evidence="1 2">
    <name type="scientific">Streptomyces mirabilis</name>
    <dbReference type="NCBI Taxonomy" id="68239"/>
    <lineage>
        <taxon>Bacteria</taxon>
        <taxon>Bacillati</taxon>
        <taxon>Actinomycetota</taxon>
        <taxon>Actinomycetes</taxon>
        <taxon>Kitasatosporales</taxon>
        <taxon>Streptomycetaceae</taxon>
        <taxon>Streptomyces</taxon>
    </lineage>
</organism>
<dbReference type="EMBL" id="JARAKF010000001">
    <property type="protein sequence ID" value="MDU8992044.1"/>
    <property type="molecule type" value="Genomic_DNA"/>
</dbReference>
<proteinExistence type="predicted"/>
<accession>A0ABU3UDQ2</accession>
<dbReference type="Proteomes" id="UP001257627">
    <property type="component" value="Unassembled WGS sequence"/>
</dbReference>
<evidence type="ECO:0000313" key="1">
    <source>
        <dbReference type="EMBL" id="MDU8992044.1"/>
    </source>
</evidence>
<comment type="caution">
    <text evidence="1">The sequence shown here is derived from an EMBL/GenBank/DDBJ whole genome shotgun (WGS) entry which is preliminary data.</text>
</comment>
<dbReference type="RefSeq" id="WP_164331860.1">
    <property type="nucleotide sequence ID" value="NZ_CP107955.1"/>
</dbReference>
<evidence type="ECO:0000313" key="2">
    <source>
        <dbReference type="Proteomes" id="UP001257627"/>
    </source>
</evidence>
<keyword evidence="2" id="KW-1185">Reference proteome</keyword>
<name>A0ABU3UDQ2_9ACTN</name>
<sequence>MLVATGAPLLVLLTAGMGRLWLTLTGTIDTFDANGRPPARRRGVDPT</sequence>